<dbReference type="InterPro" id="IPR006641">
    <property type="entry name" value="YqgF/RNaseH-like_dom"/>
</dbReference>
<name>A0ABV8SU44_9GAMM</name>
<comment type="function">
    <text evidence="5">Could be a nuclease involved in processing of the 5'-end of pre-16S rRNA.</text>
</comment>
<feature type="compositionally biased region" description="Basic residues" evidence="6">
    <location>
        <begin position="1"/>
        <end position="17"/>
    </location>
</feature>
<dbReference type="InterPro" id="IPR005227">
    <property type="entry name" value="YqgF"/>
</dbReference>
<protein>
    <recommendedName>
        <fullName evidence="5">Putative pre-16S rRNA nuclease</fullName>
        <ecNumber evidence="5">3.1.-.-</ecNumber>
    </recommendedName>
</protein>
<evidence type="ECO:0000256" key="4">
    <source>
        <dbReference type="ARBA" id="ARBA00022801"/>
    </source>
</evidence>
<dbReference type="InterPro" id="IPR012337">
    <property type="entry name" value="RNaseH-like_sf"/>
</dbReference>
<dbReference type="PANTHER" id="PTHR33317">
    <property type="entry name" value="POLYNUCLEOTIDYL TRANSFERASE, RIBONUCLEASE H-LIKE SUPERFAMILY PROTEIN"/>
    <property type="match status" value="1"/>
</dbReference>
<comment type="subcellular location">
    <subcellularLocation>
        <location evidence="5">Cytoplasm</location>
    </subcellularLocation>
</comment>
<comment type="caution">
    <text evidence="8">The sequence shown here is derived from an EMBL/GenBank/DDBJ whole genome shotgun (WGS) entry which is preliminary data.</text>
</comment>
<dbReference type="SMART" id="SM00732">
    <property type="entry name" value="YqgFc"/>
    <property type="match status" value="1"/>
</dbReference>
<dbReference type="Pfam" id="PF03652">
    <property type="entry name" value="RuvX"/>
    <property type="match status" value="1"/>
</dbReference>
<dbReference type="CDD" id="cd16964">
    <property type="entry name" value="YqgF"/>
    <property type="match status" value="1"/>
</dbReference>
<dbReference type="PANTHER" id="PTHR33317:SF4">
    <property type="entry name" value="POLYNUCLEOTIDYL TRANSFERASE, RIBONUCLEASE H-LIKE SUPERFAMILY PROTEIN"/>
    <property type="match status" value="1"/>
</dbReference>
<organism evidence="8 9">
    <name type="scientific">Steroidobacter flavus</name>
    <dbReference type="NCBI Taxonomy" id="1842136"/>
    <lineage>
        <taxon>Bacteria</taxon>
        <taxon>Pseudomonadati</taxon>
        <taxon>Pseudomonadota</taxon>
        <taxon>Gammaproteobacteria</taxon>
        <taxon>Steroidobacterales</taxon>
        <taxon>Steroidobacteraceae</taxon>
        <taxon>Steroidobacter</taxon>
    </lineage>
</organism>
<evidence type="ECO:0000313" key="8">
    <source>
        <dbReference type="EMBL" id="MFC4311001.1"/>
    </source>
</evidence>
<reference evidence="9" key="1">
    <citation type="journal article" date="2019" name="Int. J. Syst. Evol. Microbiol.">
        <title>The Global Catalogue of Microorganisms (GCM) 10K type strain sequencing project: providing services to taxonomists for standard genome sequencing and annotation.</title>
        <authorList>
            <consortium name="The Broad Institute Genomics Platform"/>
            <consortium name="The Broad Institute Genome Sequencing Center for Infectious Disease"/>
            <person name="Wu L."/>
            <person name="Ma J."/>
        </authorList>
    </citation>
    <scope>NUCLEOTIDE SEQUENCE [LARGE SCALE GENOMIC DNA]</scope>
    <source>
        <strain evidence="9">CGMCC 1.10759</strain>
    </source>
</reference>
<evidence type="ECO:0000256" key="5">
    <source>
        <dbReference type="HAMAP-Rule" id="MF_00651"/>
    </source>
</evidence>
<feature type="domain" description="YqgF/RNase H-like" evidence="7">
    <location>
        <begin position="26"/>
        <end position="125"/>
    </location>
</feature>
<dbReference type="HAMAP" id="MF_00651">
    <property type="entry name" value="Nuclease_YqgF"/>
    <property type="match status" value="1"/>
</dbReference>
<keyword evidence="1 5" id="KW-0963">Cytoplasm</keyword>
<keyword evidence="2 5" id="KW-0690">Ribosome biogenesis</keyword>
<evidence type="ECO:0000313" key="9">
    <source>
        <dbReference type="Proteomes" id="UP001595904"/>
    </source>
</evidence>
<accession>A0ABV8SU44</accession>
<dbReference type="EC" id="3.1.-.-" evidence="5"/>
<dbReference type="Gene3D" id="3.30.420.140">
    <property type="entry name" value="YqgF/RNase H-like domain"/>
    <property type="match status" value="1"/>
</dbReference>
<sequence length="170" mass="18853">MARRRPPARRGPCHHQRSGGSRLSPQVILAFDYGTRRIGVASGDTLTRTARALTTLERGADVPWAAIAKLVQEYQPSQFVVGLPWNMDGTPTVLTDVSRSFAAELKSRYHKPVALVDERLSSREAEAQLRDARASGMKKRRNTHADVDMIAARILLEQWLENPGAAENVL</sequence>
<gene>
    <name evidence="8" type="primary">ruvX</name>
    <name evidence="8" type="ORF">ACFPN2_18030</name>
</gene>
<keyword evidence="9" id="KW-1185">Reference proteome</keyword>
<evidence type="ECO:0000256" key="3">
    <source>
        <dbReference type="ARBA" id="ARBA00022722"/>
    </source>
</evidence>
<evidence type="ECO:0000256" key="2">
    <source>
        <dbReference type="ARBA" id="ARBA00022517"/>
    </source>
</evidence>
<dbReference type="SUPFAM" id="SSF53098">
    <property type="entry name" value="Ribonuclease H-like"/>
    <property type="match status" value="1"/>
</dbReference>
<proteinExistence type="inferred from homology"/>
<evidence type="ECO:0000256" key="6">
    <source>
        <dbReference type="SAM" id="MobiDB-lite"/>
    </source>
</evidence>
<keyword evidence="3 5" id="KW-0540">Nuclease</keyword>
<keyword evidence="4 5" id="KW-0378">Hydrolase</keyword>
<dbReference type="RefSeq" id="WP_380600169.1">
    <property type="nucleotide sequence ID" value="NZ_JBHSDU010000003.1"/>
</dbReference>
<dbReference type="Proteomes" id="UP001595904">
    <property type="component" value="Unassembled WGS sequence"/>
</dbReference>
<evidence type="ECO:0000259" key="7">
    <source>
        <dbReference type="SMART" id="SM00732"/>
    </source>
</evidence>
<feature type="region of interest" description="Disordered" evidence="6">
    <location>
        <begin position="1"/>
        <end position="21"/>
    </location>
</feature>
<comment type="similarity">
    <text evidence="5">Belongs to the YqgF HJR family.</text>
</comment>
<dbReference type="InterPro" id="IPR037027">
    <property type="entry name" value="YqgF/RNaseH-like_dom_sf"/>
</dbReference>
<evidence type="ECO:0000256" key="1">
    <source>
        <dbReference type="ARBA" id="ARBA00022490"/>
    </source>
</evidence>
<dbReference type="EMBL" id="JBHSDU010000003">
    <property type="protein sequence ID" value="MFC4311001.1"/>
    <property type="molecule type" value="Genomic_DNA"/>
</dbReference>
<dbReference type="NCBIfam" id="TIGR00250">
    <property type="entry name" value="RNAse_H_YqgF"/>
    <property type="match status" value="1"/>
</dbReference>